<dbReference type="AlphaFoldDB" id="A0A1J9Q061"/>
<dbReference type="Proteomes" id="UP000242791">
    <property type="component" value="Unassembled WGS sequence"/>
</dbReference>
<protein>
    <submittedName>
        <fullName evidence="1">Uncharacterized protein</fullName>
    </submittedName>
</protein>
<accession>A0A1J9Q061</accession>
<evidence type="ECO:0000313" key="2">
    <source>
        <dbReference type="Proteomes" id="UP000242791"/>
    </source>
</evidence>
<evidence type="ECO:0000313" key="1">
    <source>
        <dbReference type="EMBL" id="OJD09647.1"/>
    </source>
</evidence>
<comment type="caution">
    <text evidence="1">The sequence shown here is derived from an EMBL/GenBank/DDBJ whole genome shotgun (WGS) entry which is preliminary data.</text>
</comment>
<organism evidence="1 2">
    <name type="scientific">Blastomyces percursus</name>
    <dbReference type="NCBI Taxonomy" id="1658174"/>
    <lineage>
        <taxon>Eukaryota</taxon>
        <taxon>Fungi</taxon>
        <taxon>Dikarya</taxon>
        <taxon>Ascomycota</taxon>
        <taxon>Pezizomycotina</taxon>
        <taxon>Eurotiomycetes</taxon>
        <taxon>Eurotiomycetidae</taxon>
        <taxon>Onygenales</taxon>
        <taxon>Ajellomycetaceae</taxon>
        <taxon>Blastomyces</taxon>
    </lineage>
</organism>
<sequence>MEDYEDKEYISKVLRSARDRVLNGATESSFPGGEPKDESVIIDALKGIIAGLNEE</sequence>
<dbReference type="OrthoDB" id="4250175at2759"/>
<dbReference type="STRING" id="1658174.A0A1J9Q061"/>
<dbReference type="VEuPathDB" id="FungiDB:ACJ73_10169"/>
<dbReference type="EMBL" id="LGTZ01003470">
    <property type="protein sequence ID" value="OJD09647.1"/>
    <property type="molecule type" value="Genomic_DNA"/>
</dbReference>
<proteinExistence type="predicted"/>
<gene>
    <name evidence="1" type="ORF">ACJ73_10169</name>
</gene>
<name>A0A1J9Q061_9EURO</name>
<reference evidence="1 2" key="1">
    <citation type="submission" date="2015-08" db="EMBL/GenBank/DDBJ databases">
        <title>Emmonsia species relationships and genome sequence.</title>
        <authorList>
            <person name="Cuomo C.A."/>
            <person name="Schwartz I.S."/>
            <person name="Kenyon C."/>
            <person name="De Hoog G.S."/>
            <person name="Govender N.P."/>
            <person name="Botha A."/>
            <person name="Moreno L."/>
            <person name="De Vries M."/>
            <person name="Munoz J.F."/>
            <person name="Stielow J.B."/>
        </authorList>
    </citation>
    <scope>NUCLEOTIDE SEQUENCE [LARGE SCALE GENOMIC DNA]</scope>
    <source>
        <strain evidence="1 2">EI222</strain>
    </source>
</reference>
<keyword evidence="2" id="KW-1185">Reference proteome</keyword>